<reference evidence="3 4" key="2">
    <citation type="submission" date="2011-10" db="EMBL/GenBank/DDBJ databases">
        <title>The Genome Sequence of Simonsiella muelleri ATCC 29453.</title>
        <authorList>
            <consortium name="The Broad Institute Genome Sequencing Platform"/>
            <consortium name="The Broad Institute Genome Sequencing Center for Infectious Disease"/>
            <person name="Earl A."/>
            <person name="Ward D."/>
            <person name="Feldgarden M."/>
            <person name="Gevers D."/>
            <person name="Izard J."/>
            <person name="Baranova O.V."/>
            <person name="Blanton J.M."/>
            <person name="Tanner A.C."/>
            <person name="Dewhirst F."/>
            <person name="Young S.K."/>
            <person name="Zeng Q."/>
            <person name="Gargeya S."/>
            <person name="Fitzgerald M."/>
            <person name="Haas B."/>
            <person name="Abouelleil A."/>
            <person name="Alvarado L."/>
            <person name="Arachchi H.M."/>
            <person name="Berlin A."/>
            <person name="Brown A."/>
            <person name="Chapman S.B."/>
            <person name="Chen Z."/>
            <person name="Dunbar C."/>
            <person name="Freedman E."/>
            <person name="Gearin G."/>
            <person name="Goldberg J."/>
            <person name="Griggs A."/>
            <person name="Gujja S."/>
            <person name="Heiman D."/>
            <person name="Howarth C."/>
            <person name="Larson L."/>
            <person name="Lui A."/>
            <person name="MacDonald P.J.P."/>
            <person name="Montmayeur A."/>
            <person name="Murphy C."/>
            <person name="Neiman D."/>
            <person name="Pearson M."/>
            <person name="Priest M."/>
            <person name="Roberts A."/>
            <person name="Saif S."/>
            <person name="Shea T."/>
            <person name="Shenoy N."/>
            <person name="Sisk P."/>
            <person name="Stolte C."/>
            <person name="Sykes S."/>
            <person name="Wortman J."/>
            <person name="Nusbaum C."/>
            <person name="Birren B."/>
        </authorList>
    </citation>
    <scope>NUCLEOTIDE SEQUENCE [LARGE SCALE GENOMIC DNA]</scope>
    <source>
        <strain evidence="3 4">ATCC 29453</strain>
    </source>
</reference>
<feature type="region of interest" description="Disordered" evidence="1">
    <location>
        <begin position="21"/>
        <end position="52"/>
    </location>
</feature>
<dbReference type="OrthoDB" id="8605367at2"/>
<evidence type="ECO:0000256" key="2">
    <source>
        <dbReference type="SAM" id="SignalP"/>
    </source>
</evidence>
<feature type="chain" id="PRO_5030178992" evidence="2">
    <location>
        <begin position="20"/>
        <end position="316"/>
    </location>
</feature>
<dbReference type="HOGENOM" id="CLU_879683_0_0_4"/>
<dbReference type="PROSITE" id="PS51257">
    <property type="entry name" value="PROKAR_LIPOPROTEIN"/>
    <property type="match status" value="1"/>
</dbReference>
<feature type="signal peptide" evidence="2">
    <location>
        <begin position="1"/>
        <end position="19"/>
    </location>
</feature>
<reference evidence="3 4" key="1">
    <citation type="submission" date="2010-03" db="EMBL/GenBank/DDBJ databases">
        <authorList>
            <consortium name="The Broad Institute Genome Sequencing Platform"/>
            <person name="Ward D."/>
            <person name="Earl A."/>
            <person name="Feldgarden M."/>
            <person name="Gevers D."/>
            <person name="Young S."/>
            <person name="Zeng Q."/>
            <person name="Koehrsen M."/>
            <person name="Alvarado L."/>
            <person name="Berlin A.M."/>
            <person name="Borenstein D."/>
            <person name="Chapman S.B."/>
            <person name="Chen Z."/>
            <person name="Engels R."/>
            <person name="Freedman E."/>
            <person name="Gellesch M."/>
            <person name="Goldberg J."/>
            <person name="Griggs A."/>
            <person name="Gujja S."/>
            <person name="Heilman E.R."/>
            <person name="Heiman D.I."/>
            <person name="Hepburn T.A."/>
            <person name="Howarth C."/>
            <person name="Jen D."/>
            <person name="Larson L."/>
            <person name="Mehta T."/>
            <person name="Park D."/>
            <person name="Pearson M."/>
            <person name="Richards J."/>
            <person name="Roberts A."/>
            <person name="Saif S."/>
            <person name="Shea T.D."/>
            <person name="Shenoy N."/>
            <person name="Sisk P."/>
            <person name="Stolte C."/>
            <person name="Sykes S.N."/>
            <person name="Walk T."/>
            <person name="White J."/>
            <person name="Yandava C."/>
            <person name="Izard J."/>
            <person name="Baranova O.V."/>
            <person name="Blanton J.M."/>
            <person name="Tanner A.C."/>
            <person name="Dewhirst F."/>
            <person name="Haas B."/>
            <person name="Nusbaum C."/>
            <person name="Birren B."/>
        </authorList>
    </citation>
    <scope>NUCLEOTIDE SEQUENCE [LARGE SCALE GENOMIC DNA]</scope>
    <source>
        <strain evidence="3 4">ATCC 29453</strain>
    </source>
</reference>
<dbReference type="AlphaFoldDB" id="V9HMJ2"/>
<dbReference type="RefSeq" id="WP_002641326.1">
    <property type="nucleotide sequence ID" value="NZ_CP019448.1"/>
</dbReference>
<accession>V9HMJ2</accession>
<feature type="compositionally biased region" description="Polar residues" evidence="1">
    <location>
        <begin position="25"/>
        <end position="49"/>
    </location>
</feature>
<protein>
    <submittedName>
        <fullName evidence="3">Uncharacterized protein</fullName>
    </submittedName>
</protein>
<proteinExistence type="predicted"/>
<organism evidence="3 4">
    <name type="scientific">Simonsiella muelleri ATCC 29453</name>
    <dbReference type="NCBI Taxonomy" id="641147"/>
    <lineage>
        <taxon>Bacteria</taxon>
        <taxon>Pseudomonadati</taxon>
        <taxon>Pseudomonadota</taxon>
        <taxon>Betaproteobacteria</taxon>
        <taxon>Neisseriales</taxon>
        <taxon>Neisseriaceae</taxon>
        <taxon>Simonsiella</taxon>
    </lineage>
</organism>
<dbReference type="Proteomes" id="UP000017813">
    <property type="component" value="Unassembled WGS sequence"/>
</dbReference>
<comment type="caution">
    <text evidence="3">The sequence shown here is derived from an EMBL/GenBank/DDBJ whole genome shotgun (WGS) entry which is preliminary data.</text>
</comment>
<dbReference type="EMBL" id="ADCY02000008">
    <property type="protein sequence ID" value="EFG31270.1"/>
    <property type="molecule type" value="Genomic_DNA"/>
</dbReference>
<evidence type="ECO:0000313" key="4">
    <source>
        <dbReference type="Proteomes" id="UP000017813"/>
    </source>
</evidence>
<dbReference type="STRING" id="641147.HMPREF9021_00538"/>
<sequence>MRKIYIATLLALTSLAACNQKDSTEAPNKPTQTTESASKSSLNTPTTPSAKIAPEYAEFAALTQAAKDKLANATPEQANEIYAEHRKAVAAATEELTKKEEKFLGEQYHNEENWQQSENEDEPSIPKGEVKARMDKLASVGLVFFDEGEGIVSIRQQPDYFKNLFAGKVTPDVAEFIDLNANDDKKPVENDAAIIVPWAELGDRAFAWESFIKKYPDSAYAKEAKEQFQHYADSFLFGMDNTPVEASTNPDLKDVAQEYQKIEKTWSDFAKAHPNSSLTPLFDEARQIAKMEQNNGQNRYDAITKFRKEKWGMEEN</sequence>
<dbReference type="KEGG" id="smur:BWP33_10570"/>
<evidence type="ECO:0000313" key="3">
    <source>
        <dbReference type="EMBL" id="EFG31270.1"/>
    </source>
</evidence>
<keyword evidence="4" id="KW-1185">Reference proteome</keyword>
<name>V9HMJ2_9NEIS</name>
<evidence type="ECO:0000256" key="1">
    <source>
        <dbReference type="SAM" id="MobiDB-lite"/>
    </source>
</evidence>
<gene>
    <name evidence="3" type="ORF">HMPREF9021_00538</name>
</gene>
<keyword evidence="2" id="KW-0732">Signal</keyword>
<dbReference type="eggNOG" id="ENOG50331W7">
    <property type="taxonomic scope" value="Bacteria"/>
</dbReference>